<evidence type="ECO:0008006" key="3">
    <source>
        <dbReference type="Google" id="ProtNLM"/>
    </source>
</evidence>
<reference evidence="1 2" key="1">
    <citation type="submission" date="2023-08" db="EMBL/GenBank/DDBJ databases">
        <title>The draft genome sequence of Paracraurococcus sp. LOR1-02.</title>
        <authorList>
            <person name="Kingkaew E."/>
            <person name="Tanasupawat S."/>
        </authorList>
    </citation>
    <scope>NUCLEOTIDE SEQUENCE [LARGE SCALE GENOMIC DNA]</scope>
    <source>
        <strain evidence="1 2">LOR1-02</strain>
    </source>
</reference>
<dbReference type="SUPFAM" id="SSF53474">
    <property type="entry name" value="alpha/beta-Hydrolases"/>
    <property type="match status" value="1"/>
</dbReference>
<protein>
    <recommendedName>
        <fullName evidence="3">Alpha/beta hydrolase</fullName>
    </recommendedName>
</protein>
<proteinExistence type="predicted"/>
<organism evidence="1 2">
    <name type="scientific">Paracraurococcus lichenis</name>
    <dbReference type="NCBI Taxonomy" id="3064888"/>
    <lineage>
        <taxon>Bacteria</taxon>
        <taxon>Pseudomonadati</taxon>
        <taxon>Pseudomonadota</taxon>
        <taxon>Alphaproteobacteria</taxon>
        <taxon>Acetobacterales</taxon>
        <taxon>Roseomonadaceae</taxon>
        <taxon>Paracraurococcus</taxon>
    </lineage>
</organism>
<evidence type="ECO:0000313" key="1">
    <source>
        <dbReference type="EMBL" id="MDO9710431.1"/>
    </source>
</evidence>
<name>A0ABT9E2Q8_9PROT</name>
<gene>
    <name evidence="1" type="ORF">Q7A36_18905</name>
</gene>
<dbReference type="Proteomes" id="UP001243009">
    <property type="component" value="Unassembled WGS sequence"/>
</dbReference>
<sequence length="340" mass="35920">MYFILCAVALVPARAEPPAHPTVLDTAAVPHLGAEGREDYARFLQQATPRAFALSPTGAWGWASALPDAAATEARALELCASWGGSGCKLYARDLSVVWPGRESAPPAAALKPVRSGPGWSLVPDDRFFWQGPGQARGAYVWAHGRAAGGQDSRGSQPQPHVRVFNNAGYDVLRFDRDPATDETDAAAEWLHSALRTLRAQGYQKVIVGGQSRGGWNALQALDAPGLVDGVVAIAPAAHGARGSPAWAWALEDLMRVLTAARSPAARVVVANFAKDEFDPDPDRRAALFRTLNAPRVGGLLFLDRPPEVSGHGGGAESGFTLRYGACLLAFVEGGAARCD</sequence>
<keyword evidence="2" id="KW-1185">Reference proteome</keyword>
<dbReference type="EMBL" id="JAUTWS010000018">
    <property type="protein sequence ID" value="MDO9710431.1"/>
    <property type="molecule type" value="Genomic_DNA"/>
</dbReference>
<dbReference type="RefSeq" id="WP_305105294.1">
    <property type="nucleotide sequence ID" value="NZ_JAUTWS010000018.1"/>
</dbReference>
<accession>A0ABT9E2Q8</accession>
<evidence type="ECO:0000313" key="2">
    <source>
        <dbReference type="Proteomes" id="UP001243009"/>
    </source>
</evidence>
<dbReference type="Gene3D" id="3.40.50.1820">
    <property type="entry name" value="alpha/beta hydrolase"/>
    <property type="match status" value="1"/>
</dbReference>
<comment type="caution">
    <text evidence="1">The sequence shown here is derived from an EMBL/GenBank/DDBJ whole genome shotgun (WGS) entry which is preliminary data.</text>
</comment>
<dbReference type="InterPro" id="IPR029058">
    <property type="entry name" value="AB_hydrolase_fold"/>
</dbReference>